<proteinExistence type="inferred from homology"/>
<dbReference type="GO" id="GO:0030246">
    <property type="term" value="F:carbohydrate binding"/>
    <property type="evidence" value="ECO:0007669"/>
    <property type="project" value="InterPro"/>
</dbReference>
<dbReference type="Proteomes" id="UP000280668">
    <property type="component" value="Unassembled WGS sequence"/>
</dbReference>
<keyword evidence="12" id="KW-1185">Reference proteome</keyword>
<dbReference type="EC" id="3.2.1.8" evidence="7"/>
<dbReference type="InterPro" id="IPR001000">
    <property type="entry name" value="GH10_dom"/>
</dbReference>
<dbReference type="InterPro" id="IPR010502">
    <property type="entry name" value="Carb-bd_dom_fam9"/>
</dbReference>
<dbReference type="SUPFAM" id="SSF51445">
    <property type="entry name" value="(Trans)glycosidases"/>
    <property type="match status" value="1"/>
</dbReference>
<evidence type="ECO:0000256" key="7">
    <source>
        <dbReference type="RuleBase" id="RU361174"/>
    </source>
</evidence>
<dbReference type="Gene3D" id="2.60.40.1190">
    <property type="match status" value="1"/>
</dbReference>
<gene>
    <name evidence="11" type="ORF">EDD31_0081</name>
</gene>
<evidence type="ECO:0000313" key="11">
    <source>
        <dbReference type="EMBL" id="ROR71744.1"/>
    </source>
</evidence>
<name>A0A3N2B9H0_9MICO</name>
<dbReference type="AlphaFoldDB" id="A0A3N2B9H0"/>
<dbReference type="PROSITE" id="PS51760">
    <property type="entry name" value="GH10_2"/>
    <property type="match status" value="1"/>
</dbReference>
<evidence type="ECO:0000259" key="10">
    <source>
        <dbReference type="PROSITE" id="PS51760"/>
    </source>
</evidence>
<dbReference type="RefSeq" id="WP_170163131.1">
    <property type="nucleotide sequence ID" value="NZ_RKHK01000001.1"/>
</dbReference>
<dbReference type="Gene3D" id="3.20.20.80">
    <property type="entry name" value="Glycosidases"/>
    <property type="match status" value="1"/>
</dbReference>
<sequence length="1226" mass="131813">MRPTWQRALPATIAGAALALPLSLTALPGAVADPDPEAPDPPGAVTLLDADFGEESLGDWVDSGGPERLSFDVVDGQAALAVAREADYHGIQSPPGLLADLAEPGDIVRFSATFQLSGDVAGAAEARWVADDEDSAFNYAWGPGVTAEPGEWVTLTADFEITAQTDLEAFRGYIGTGAAADVNAYTYHLGEASLMLIPGEDDGDDPAPPPADNPAALSHDFEDGELGAWRPRYAEDHEHSVTVSDDASYAGTYSALVSDRTHQGQGIGADATEALASGVQYDLSAWIRFADGEEPGDITLSAAVTTEGSTSYSSLGQFSGFSNTEWIYVEQRFTTPDNESLEIYFETAWDGGAPGNTSSFHIDNIEVAAVEATFDPGITPLQDTVDFPLGVAIDVRETTGTASQVVNHHFDRVTAENHMKPEAWYTGVGIDTFAMHAQARAILDYAVANDLGVYGHVLVWHSQTPDWFFQDDSGETLTREALDSRMEEHIRNVAEVIAEEYGPYGSPGNPMVAWDVVNEVIADGSDHADGMRRSQWYQIWGDETYVDRAFEYAERYFNDEYAEAGSDRPVALYINDYNTEISAKRARMIGLTDRLLRRGAPVDGFAHQFHLNLSMPISALQQALNDVEAAFPDMPQLVTELDITVGTSVTEGALIDQGYHYRDAFRLFREWSSNHQLDSVAIWGLNDGRSWRAAQAPLVFNDDFSPKYAYYGVIDAELPPQENSALIFYDGQAPTDPAVEGYWDRLPLHATSNEVAEFQAHWHEDGLTVYVDSEASSATLDIAGESFPLAPDGVTEVPLPGLSAGQNLPAVVTADGDSWTNGTFTFVEELSYHEAPEAEAEPVLDPADVDLFSEAAGLVTQTEIETGGRDGATAEVRLLWHEDELHILADVTDPEIDVSHSDPWVQDSVEFFLDLGNARNGTYRIASREGHHLLSEQYDFQFRISATNEVSVGTGDEEYQLEQISSETMPTEDGYRVRAVIDLRDMGGLGTLHGFDVQVNDSHEGARLVTSWADPTGNGYQNTQRWGVIRLVDAVQDEDGEDDDDDGPGVVWPPDREGLDEENRGGLAVLTDPVVAGEDFEVMAEDEDLGGEQLRFWLFSEPVDLGEVTLSAERIAVLTAPLDSVGSHQLAAYSLEGELIGWTDLTIVAPAGVDDGDDDEAPGDGAPGDGTPGDGAPGAGTGGGALPVTGAQTGPLLALAGLLALMGLVISSVARGSLHGRFGGGS</sequence>
<evidence type="ECO:0000256" key="1">
    <source>
        <dbReference type="ARBA" id="ARBA00007495"/>
    </source>
</evidence>
<feature type="domain" description="GH10" evidence="10">
    <location>
        <begin position="375"/>
        <end position="716"/>
    </location>
</feature>
<dbReference type="PANTHER" id="PTHR31490">
    <property type="entry name" value="GLYCOSYL HYDROLASE"/>
    <property type="match status" value="1"/>
</dbReference>
<evidence type="ECO:0000256" key="2">
    <source>
        <dbReference type="ARBA" id="ARBA00022737"/>
    </source>
</evidence>
<evidence type="ECO:0000313" key="12">
    <source>
        <dbReference type="Proteomes" id="UP000280668"/>
    </source>
</evidence>
<dbReference type="Gene3D" id="2.60.120.260">
    <property type="entry name" value="Galactose-binding domain-like"/>
    <property type="match status" value="2"/>
</dbReference>
<feature type="signal peptide" evidence="9">
    <location>
        <begin position="1"/>
        <end position="26"/>
    </location>
</feature>
<keyword evidence="11" id="KW-0858">Xylan degradation</keyword>
<dbReference type="InterPro" id="IPR008979">
    <property type="entry name" value="Galactose-bd-like_sf"/>
</dbReference>
<evidence type="ECO:0000256" key="3">
    <source>
        <dbReference type="ARBA" id="ARBA00022801"/>
    </source>
</evidence>
<dbReference type="SMART" id="SM00633">
    <property type="entry name" value="Glyco_10"/>
    <property type="match status" value="1"/>
</dbReference>
<feature type="chain" id="PRO_5038808331" description="Beta-xylanase" evidence="9">
    <location>
        <begin position="27"/>
        <end position="1226"/>
    </location>
</feature>
<evidence type="ECO:0000256" key="9">
    <source>
        <dbReference type="SAM" id="SignalP"/>
    </source>
</evidence>
<reference evidence="11 12" key="1">
    <citation type="submission" date="2018-11" db="EMBL/GenBank/DDBJ databases">
        <title>Sequencing the genomes of 1000 actinobacteria strains.</title>
        <authorList>
            <person name="Klenk H.-P."/>
        </authorList>
    </citation>
    <scope>NUCLEOTIDE SEQUENCE [LARGE SCALE GENOMIC DNA]</scope>
    <source>
        <strain evidence="11 12">DSM 11294</strain>
    </source>
</reference>
<dbReference type="InterPro" id="IPR017853">
    <property type="entry name" value="GH"/>
</dbReference>
<keyword evidence="3 7" id="KW-0378">Hydrolase</keyword>
<evidence type="ECO:0000256" key="5">
    <source>
        <dbReference type="ARBA" id="ARBA00023295"/>
    </source>
</evidence>
<keyword evidence="2" id="KW-0677">Repeat</keyword>
<keyword evidence="5 7" id="KW-0326">Glycosidase</keyword>
<comment type="similarity">
    <text evidence="1 7">Belongs to the glycosyl hydrolase 10 (cellulase F) family.</text>
</comment>
<dbReference type="GO" id="GO:0045493">
    <property type="term" value="P:xylan catabolic process"/>
    <property type="evidence" value="ECO:0007669"/>
    <property type="project" value="UniProtKB-KW"/>
</dbReference>
<dbReference type="SUPFAM" id="SSF49785">
    <property type="entry name" value="Galactose-binding domain-like"/>
    <property type="match status" value="1"/>
</dbReference>
<dbReference type="Pfam" id="PF00331">
    <property type="entry name" value="Glyco_hydro_10"/>
    <property type="match status" value="1"/>
</dbReference>
<dbReference type="PRINTS" id="PR00134">
    <property type="entry name" value="GLHYDRLASE10"/>
</dbReference>
<dbReference type="GO" id="GO:0031176">
    <property type="term" value="F:endo-1,4-beta-xylanase activity"/>
    <property type="evidence" value="ECO:0007669"/>
    <property type="project" value="UniProtKB-EC"/>
</dbReference>
<keyword evidence="6 7" id="KW-0624">Polysaccharide degradation</keyword>
<dbReference type="PANTHER" id="PTHR31490:SF90">
    <property type="entry name" value="ENDO-1,4-BETA-XYLANASE A"/>
    <property type="match status" value="1"/>
</dbReference>
<evidence type="ECO:0000256" key="4">
    <source>
        <dbReference type="ARBA" id="ARBA00023277"/>
    </source>
</evidence>
<keyword evidence="4 7" id="KW-0119">Carbohydrate metabolism</keyword>
<dbReference type="SUPFAM" id="SSF49344">
    <property type="entry name" value="CBD9-like"/>
    <property type="match status" value="1"/>
</dbReference>
<evidence type="ECO:0000256" key="8">
    <source>
        <dbReference type="SAM" id="MobiDB-lite"/>
    </source>
</evidence>
<protein>
    <recommendedName>
        <fullName evidence="7">Beta-xylanase</fullName>
        <ecNumber evidence="7">3.2.1.8</ecNumber>
    </recommendedName>
</protein>
<keyword evidence="9" id="KW-0732">Signal</keyword>
<comment type="caution">
    <text evidence="11">The sequence shown here is derived from an EMBL/GenBank/DDBJ whole genome shotgun (WGS) entry which is preliminary data.</text>
</comment>
<dbReference type="Pfam" id="PF06452">
    <property type="entry name" value="CBM9_1"/>
    <property type="match status" value="1"/>
</dbReference>
<organism evidence="11 12">
    <name type="scientific">Bogoriella caseilytica</name>
    <dbReference type="NCBI Taxonomy" id="56055"/>
    <lineage>
        <taxon>Bacteria</taxon>
        <taxon>Bacillati</taxon>
        <taxon>Actinomycetota</taxon>
        <taxon>Actinomycetes</taxon>
        <taxon>Micrococcales</taxon>
        <taxon>Bogoriellaceae</taxon>
        <taxon>Bogoriella</taxon>
    </lineage>
</organism>
<dbReference type="InterPro" id="IPR044846">
    <property type="entry name" value="GH10"/>
</dbReference>
<dbReference type="Pfam" id="PF02018">
    <property type="entry name" value="CBM_4_9"/>
    <property type="match status" value="1"/>
</dbReference>
<dbReference type="InterPro" id="IPR003305">
    <property type="entry name" value="CenC_carb-bd"/>
</dbReference>
<evidence type="ECO:0000256" key="6">
    <source>
        <dbReference type="ARBA" id="ARBA00023326"/>
    </source>
</evidence>
<feature type="region of interest" description="Disordered" evidence="8">
    <location>
        <begin position="1151"/>
        <end position="1187"/>
    </location>
</feature>
<accession>A0A3N2B9H0</accession>
<dbReference type="EMBL" id="RKHK01000001">
    <property type="protein sequence ID" value="ROR71744.1"/>
    <property type="molecule type" value="Genomic_DNA"/>
</dbReference>
<comment type="catalytic activity">
    <reaction evidence="7">
        <text>Endohydrolysis of (1-&gt;4)-beta-D-xylosidic linkages in xylans.</text>
        <dbReference type="EC" id="3.2.1.8"/>
    </reaction>
</comment>
<feature type="compositionally biased region" description="Gly residues" evidence="8">
    <location>
        <begin position="1165"/>
        <end position="1185"/>
    </location>
</feature>